<evidence type="ECO:0000256" key="1">
    <source>
        <dbReference type="SAM" id="SignalP"/>
    </source>
</evidence>
<organism evidence="2 3">
    <name type="scientific">Teichococcus globiformis</name>
    <dbReference type="NCBI Taxonomy" id="2307229"/>
    <lineage>
        <taxon>Bacteria</taxon>
        <taxon>Pseudomonadati</taxon>
        <taxon>Pseudomonadota</taxon>
        <taxon>Alphaproteobacteria</taxon>
        <taxon>Acetobacterales</taxon>
        <taxon>Roseomonadaceae</taxon>
        <taxon>Roseomonas</taxon>
    </lineage>
</organism>
<accession>A0ABV7FZC3</accession>
<dbReference type="RefSeq" id="WP_379594460.1">
    <property type="nucleotide sequence ID" value="NZ_JBHRTN010000004.1"/>
</dbReference>
<keyword evidence="3" id="KW-1185">Reference proteome</keyword>
<dbReference type="Proteomes" id="UP001595593">
    <property type="component" value="Unassembled WGS sequence"/>
</dbReference>
<keyword evidence="1" id="KW-0732">Signal</keyword>
<sequence length="97" mass="10954">MPLIRAAMLLALSLAPFTGVRADERPVEPIGVQECDTFIQRWNQCRPKMAVNERLAMDNNVRQQRSAWVQLGPSRRPMVVQSCVQAAQMWLDGNGCE</sequence>
<comment type="caution">
    <text evidence="2">The sequence shown here is derived from an EMBL/GenBank/DDBJ whole genome shotgun (WGS) entry which is preliminary data.</text>
</comment>
<feature type="chain" id="PRO_5047106142" evidence="1">
    <location>
        <begin position="23"/>
        <end position="97"/>
    </location>
</feature>
<reference evidence="3" key="1">
    <citation type="journal article" date="2019" name="Int. J. Syst. Evol. Microbiol.">
        <title>The Global Catalogue of Microorganisms (GCM) 10K type strain sequencing project: providing services to taxonomists for standard genome sequencing and annotation.</title>
        <authorList>
            <consortium name="The Broad Institute Genomics Platform"/>
            <consortium name="The Broad Institute Genome Sequencing Center for Infectious Disease"/>
            <person name="Wu L."/>
            <person name="Ma J."/>
        </authorList>
    </citation>
    <scope>NUCLEOTIDE SEQUENCE [LARGE SCALE GENOMIC DNA]</scope>
    <source>
        <strain evidence="3">KCTC 52094</strain>
    </source>
</reference>
<name>A0ABV7FZC3_9PROT</name>
<evidence type="ECO:0000313" key="2">
    <source>
        <dbReference type="EMBL" id="MFC3124165.1"/>
    </source>
</evidence>
<gene>
    <name evidence="2" type="ORF">ACFOD4_03760</name>
</gene>
<evidence type="ECO:0000313" key="3">
    <source>
        <dbReference type="Proteomes" id="UP001595593"/>
    </source>
</evidence>
<feature type="signal peptide" evidence="1">
    <location>
        <begin position="1"/>
        <end position="22"/>
    </location>
</feature>
<protein>
    <submittedName>
        <fullName evidence="2">Uncharacterized protein</fullName>
    </submittedName>
</protein>
<dbReference type="EMBL" id="JBHRTN010000004">
    <property type="protein sequence ID" value="MFC3124165.1"/>
    <property type="molecule type" value="Genomic_DNA"/>
</dbReference>
<proteinExistence type="predicted"/>